<dbReference type="InterPro" id="IPR050465">
    <property type="entry name" value="UPF0194_transport"/>
</dbReference>
<dbReference type="PRINTS" id="PR01490">
    <property type="entry name" value="RTXTOXIND"/>
</dbReference>
<evidence type="ECO:0000256" key="2">
    <source>
        <dbReference type="ARBA" id="ARBA00009477"/>
    </source>
</evidence>
<dbReference type="Gene3D" id="2.40.30.170">
    <property type="match status" value="1"/>
</dbReference>
<evidence type="ECO:0000313" key="11">
    <source>
        <dbReference type="Proteomes" id="UP001597173"/>
    </source>
</evidence>
<gene>
    <name evidence="10" type="ORF">ACFQ33_11370</name>
</gene>
<feature type="domain" description="CusB-like beta-barrel" evidence="9">
    <location>
        <begin position="242"/>
        <end position="313"/>
    </location>
</feature>
<dbReference type="RefSeq" id="WP_374838838.1">
    <property type="nucleotide sequence ID" value="NZ_JBHEEW010000007.1"/>
</dbReference>
<proteinExistence type="inferred from homology"/>
<dbReference type="Gene3D" id="2.40.50.100">
    <property type="match status" value="1"/>
</dbReference>
<sequence length="391" mass="41561">MATILLAAAAIWGTLRLLIGPEVAVYPVIRGNLVRTVVVSGHVETPFRVNIGSQITGTVKDVLVDEGQTVKQGQPLVELDPVELNAAVTEARSAVAQAEARMRQLQEYSLPAAQESLKQAQANLAVAETSFRRADRLMTSGAGSRAAYEDATKNLNVAQTQARSAELQVYALSEGGSDYELARTGLDQARASLASAQARLAHATIASPRDGVLITRSVERGAVVQPGTPLLVLAPTGDIQLVLQIDEKNLGLIRLGQTALASADAYPDDRFTATLTYINPSVDIARASLEVKLTVDDPPPYLRQDMTVSVDIAVDRRQSTLIVPAKVVHDPASAAPWVLVVRDGRVWEQAVTVGLRAGDRIEILSGLSDADLVVPTGAGVRAGQRIRAVQP</sequence>
<evidence type="ECO:0000256" key="6">
    <source>
        <dbReference type="ARBA" id="ARBA00023054"/>
    </source>
</evidence>
<feature type="domain" description="Multidrug resistance protein MdtA-like barrel-sandwich hybrid" evidence="8">
    <location>
        <begin position="49"/>
        <end position="229"/>
    </location>
</feature>
<evidence type="ECO:0000313" key="10">
    <source>
        <dbReference type="EMBL" id="MFD1328491.1"/>
    </source>
</evidence>
<dbReference type="InterPro" id="IPR006143">
    <property type="entry name" value="RND_pump_MFP"/>
</dbReference>
<protein>
    <submittedName>
        <fullName evidence="10">Efflux RND transporter periplasmic adaptor subunit</fullName>
    </submittedName>
</protein>
<reference evidence="11" key="1">
    <citation type="journal article" date="2019" name="Int. J. Syst. Evol. Microbiol.">
        <title>The Global Catalogue of Microorganisms (GCM) 10K type strain sequencing project: providing services to taxonomists for standard genome sequencing and annotation.</title>
        <authorList>
            <consortium name="The Broad Institute Genomics Platform"/>
            <consortium name="The Broad Institute Genome Sequencing Center for Infectious Disease"/>
            <person name="Wu L."/>
            <person name="Ma J."/>
        </authorList>
    </citation>
    <scope>NUCLEOTIDE SEQUENCE [LARGE SCALE GENOMIC DNA]</scope>
    <source>
        <strain evidence="11">CCUG 55609</strain>
    </source>
</reference>
<dbReference type="EMBL" id="JBHTNF010000005">
    <property type="protein sequence ID" value="MFD1328491.1"/>
    <property type="molecule type" value="Genomic_DNA"/>
</dbReference>
<dbReference type="PANTHER" id="PTHR32347">
    <property type="entry name" value="EFFLUX SYSTEM COMPONENT YKNX-RELATED"/>
    <property type="match status" value="1"/>
</dbReference>
<comment type="similarity">
    <text evidence="2">Belongs to the membrane fusion protein (MFP) (TC 8.A.1) family.</text>
</comment>
<evidence type="ECO:0000259" key="8">
    <source>
        <dbReference type="Pfam" id="PF25917"/>
    </source>
</evidence>
<comment type="caution">
    <text evidence="10">The sequence shown here is derived from an EMBL/GenBank/DDBJ whole genome shotgun (WGS) entry which is preliminary data.</text>
</comment>
<evidence type="ECO:0000256" key="4">
    <source>
        <dbReference type="ARBA" id="ARBA00022729"/>
    </source>
</evidence>
<comment type="subcellular location">
    <subcellularLocation>
        <location evidence="1">Periplasm</location>
    </subcellularLocation>
</comment>
<evidence type="ECO:0000259" key="9">
    <source>
        <dbReference type="Pfam" id="PF25954"/>
    </source>
</evidence>
<dbReference type="NCBIfam" id="TIGR01730">
    <property type="entry name" value="RND_mfp"/>
    <property type="match status" value="1"/>
</dbReference>
<dbReference type="Gene3D" id="2.40.420.20">
    <property type="match status" value="1"/>
</dbReference>
<dbReference type="InterPro" id="IPR058792">
    <property type="entry name" value="Beta-barrel_RND_2"/>
</dbReference>
<evidence type="ECO:0000256" key="1">
    <source>
        <dbReference type="ARBA" id="ARBA00004418"/>
    </source>
</evidence>
<accession>A0ABW3YX18</accession>
<evidence type="ECO:0000256" key="7">
    <source>
        <dbReference type="SAM" id="Coils"/>
    </source>
</evidence>
<name>A0ABW3YX18_MYCRA</name>
<evidence type="ECO:0000256" key="3">
    <source>
        <dbReference type="ARBA" id="ARBA00010602"/>
    </source>
</evidence>
<dbReference type="InterPro" id="IPR058625">
    <property type="entry name" value="MdtA-like_BSH"/>
</dbReference>
<keyword evidence="5" id="KW-0574">Periplasm</keyword>
<keyword evidence="6 7" id="KW-0175">Coiled coil</keyword>
<dbReference type="Gene3D" id="1.10.287.470">
    <property type="entry name" value="Helix hairpin bin"/>
    <property type="match status" value="1"/>
</dbReference>
<keyword evidence="11" id="KW-1185">Reference proteome</keyword>
<dbReference type="PANTHER" id="PTHR32347:SF29">
    <property type="entry name" value="UPF0194 MEMBRANE PROTEIN YBHG"/>
    <property type="match status" value="1"/>
</dbReference>
<feature type="coiled-coil region" evidence="7">
    <location>
        <begin position="88"/>
        <end position="206"/>
    </location>
</feature>
<dbReference type="Proteomes" id="UP001597173">
    <property type="component" value="Unassembled WGS sequence"/>
</dbReference>
<evidence type="ECO:0000256" key="5">
    <source>
        <dbReference type="ARBA" id="ARBA00022764"/>
    </source>
</evidence>
<keyword evidence="4" id="KW-0732">Signal</keyword>
<dbReference type="Pfam" id="PF25954">
    <property type="entry name" value="Beta-barrel_RND_2"/>
    <property type="match status" value="1"/>
</dbReference>
<organism evidence="10 11">
    <name type="scientific">Mycoplana ramosa</name>
    <name type="common">Mycoplana bullata</name>
    <dbReference type="NCBI Taxonomy" id="40837"/>
    <lineage>
        <taxon>Bacteria</taxon>
        <taxon>Pseudomonadati</taxon>
        <taxon>Pseudomonadota</taxon>
        <taxon>Alphaproteobacteria</taxon>
        <taxon>Hyphomicrobiales</taxon>
        <taxon>Rhizobiaceae</taxon>
        <taxon>Mycoplana</taxon>
    </lineage>
</organism>
<dbReference type="SUPFAM" id="SSF111369">
    <property type="entry name" value="HlyD-like secretion proteins"/>
    <property type="match status" value="2"/>
</dbReference>
<comment type="similarity">
    <text evidence="3">Belongs to the UPF0194 family.</text>
</comment>
<dbReference type="Pfam" id="PF25917">
    <property type="entry name" value="BSH_RND"/>
    <property type="match status" value="1"/>
</dbReference>